<sequence length="203" mass="23226">MKILKLSIIILLFYSFNVIGQDEKPSLLKSFKFSVLSFTELGGQWKPTVREEDKWPNIPHEDMDPKDIPHTYFSYGLDLQLNYMIDDAGLLGIGYQNQHFTDNNMLGNLNTYYLHFRTGDDFDSKFCLYVEFDLGASTMNNEFKGIMYRITGGVDFNGLNIPYVTPSVNIYIGQRPLSYISSHQYSGGFYNMFGIGLGLRING</sequence>
<dbReference type="RefSeq" id="WP_044221380.1">
    <property type="nucleotide sequence ID" value="NZ_JRYR02000001.1"/>
</dbReference>
<reference evidence="1 2" key="1">
    <citation type="journal article" date="2012" name="Int. J. Syst. Evol. Microbiol.">
        <title>Flammeovirga pacifica sp. nov., isolated from deep-sea sediment.</title>
        <authorList>
            <person name="Xu H."/>
            <person name="Fu Y."/>
            <person name="Yang N."/>
            <person name="Ding Z."/>
            <person name="Lai Q."/>
            <person name="Zeng R."/>
        </authorList>
    </citation>
    <scope>NUCLEOTIDE SEQUENCE [LARGE SCALE GENOMIC DNA]</scope>
    <source>
        <strain evidence="2">DSM 24597 / LMG 26175 / WPAGA1</strain>
    </source>
</reference>
<comment type="caution">
    <text evidence="1">The sequence shown here is derived from an EMBL/GenBank/DDBJ whole genome shotgun (WGS) entry which is preliminary data.</text>
</comment>
<evidence type="ECO:0008006" key="3">
    <source>
        <dbReference type="Google" id="ProtNLM"/>
    </source>
</evidence>
<accession>A0A1S1Z0D8</accession>
<name>A0A1S1Z0D8_FLAPC</name>
<keyword evidence="2" id="KW-1185">Reference proteome</keyword>
<organism evidence="1 2">
    <name type="scientific">Flammeovirga pacifica</name>
    <dbReference type="NCBI Taxonomy" id="915059"/>
    <lineage>
        <taxon>Bacteria</taxon>
        <taxon>Pseudomonadati</taxon>
        <taxon>Bacteroidota</taxon>
        <taxon>Cytophagia</taxon>
        <taxon>Cytophagales</taxon>
        <taxon>Flammeovirgaceae</taxon>
        <taxon>Flammeovirga</taxon>
    </lineage>
</organism>
<dbReference type="OrthoDB" id="978591at2"/>
<protein>
    <recommendedName>
        <fullName evidence="3">Outer membrane protein beta-barrel domain-containing protein</fullName>
    </recommendedName>
</protein>
<proteinExistence type="predicted"/>
<dbReference type="AlphaFoldDB" id="A0A1S1Z0D8"/>
<evidence type="ECO:0000313" key="2">
    <source>
        <dbReference type="Proteomes" id="UP000179797"/>
    </source>
</evidence>
<gene>
    <name evidence="1" type="ORF">NH26_09435</name>
</gene>
<dbReference type="EMBL" id="JRYR02000001">
    <property type="protein sequence ID" value="OHX66565.1"/>
    <property type="molecule type" value="Genomic_DNA"/>
</dbReference>
<evidence type="ECO:0000313" key="1">
    <source>
        <dbReference type="EMBL" id="OHX66565.1"/>
    </source>
</evidence>
<dbReference type="Proteomes" id="UP000179797">
    <property type="component" value="Unassembled WGS sequence"/>
</dbReference>